<dbReference type="EMBL" id="CP096205">
    <property type="protein sequence ID" value="UPQ80488.1"/>
    <property type="molecule type" value="Genomic_DNA"/>
</dbReference>
<reference evidence="1" key="1">
    <citation type="submission" date="2022-04" db="EMBL/GenBank/DDBJ databases">
        <title>Consumption of N2O by Flavobacterium azooxidireducens sp. nov. isolated from Decomposing Leaf Litter of Phragmites australis (Cav.).</title>
        <authorList>
            <person name="Behrendt U."/>
            <person name="Spanner T."/>
            <person name="Augustin J."/>
            <person name="Horn M.A."/>
            <person name="Kolb S."/>
            <person name="Ulrich A."/>
        </authorList>
    </citation>
    <scope>NUCLEOTIDE SEQUENCE</scope>
    <source>
        <strain evidence="1">IGB 4-14</strain>
    </source>
</reference>
<evidence type="ECO:0000313" key="2">
    <source>
        <dbReference type="Proteomes" id="UP000830583"/>
    </source>
</evidence>
<name>A0ABY4KL39_9FLAO</name>
<dbReference type="Proteomes" id="UP000830583">
    <property type="component" value="Chromosome"/>
</dbReference>
<dbReference type="RefSeq" id="WP_248436382.1">
    <property type="nucleotide sequence ID" value="NZ_CP096205.1"/>
</dbReference>
<gene>
    <name evidence="1" type="ORF">M0M57_06515</name>
</gene>
<keyword evidence="2" id="KW-1185">Reference proteome</keyword>
<evidence type="ECO:0008006" key="3">
    <source>
        <dbReference type="Google" id="ProtNLM"/>
    </source>
</evidence>
<proteinExistence type="predicted"/>
<evidence type="ECO:0000313" key="1">
    <source>
        <dbReference type="EMBL" id="UPQ80488.1"/>
    </source>
</evidence>
<accession>A0ABY4KL39</accession>
<organism evidence="1 2">
    <name type="scientific">Flavobacterium azooxidireducens</name>
    <dbReference type="NCBI Taxonomy" id="1871076"/>
    <lineage>
        <taxon>Bacteria</taxon>
        <taxon>Pseudomonadati</taxon>
        <taxon>Bacteroidota</taxon>
        <taxon>Flavobacteriia</taxon>
        <taxon>Flavobacteriales</taxon>
        <taxon>Flavobacteriaceae</taxon>
        <taxon>Flavobacterium</taxon>
    </lineage>
</organism>
<protein>
    <recommendedName>
        <fullName evidence="3">DKNYY family protein</fullName>
    </recommendedName>
</protein>
<sequence length="483" mass="56719">MKKIYPVILVFSSFFCFGQTLILDEKIEKDYIPLRINFLPKENKIVFSSGTYLGISTNEMIKNIYSYDHLGTKEILLENEAVMNLRFSTTEKSFYVEDYAKMSYTGPFYRIFTNGIPSKKVKYEYKTRKYAFNFRNYGFNDTYEFGISNQKGNEDVNCKEDDIFIEVTDINTRKAIKNKIDKPSIERIEGEGFIKYIPKKNKIGFGYYVVGNEGFQIISKSISADYRTIIMYRTNYNTEGKFINEDSFKIELNKENTYFVYSNNGGSKTTTAIVNNLPIFSHDLAINNFVVDKDENVYIYGITGPKAESLNTFNVATGYYIFKFNKNGDKIWESFHEIKDESHFNKKRHLYRLFVDLDIFDDKILFSTGTDYVHEHIHYSILNSHNGDLISTEKLLFDEKKIRLFSTGAKRLFYPHYFIEEFQNKIFDVNSLIANKINKDFNAYLASIKNNENLSFKTLFSQEGIWLVETDHINYYKVNYFDN</sequence>